<keyword evidence="8 14" id="KW-0408">Iron</keyword>
<feature type="transmembrane region" description="Helical" evidence="14">
    <location>
        <begin position="401"/>
        <end position="419"/>
    </location>
</feature>
<dbReference type="InterPro" id="IPR007167">
    <property type="entry name" value="Fe-transptr_FeoA-like"/>
</dbReference>
<evidence type="ECO:0000256" key="9">
    <source>
        <dbReference type="ARBA" id="ARBA00023065"/>
    </source>
</evidence>
<dbReference type="Gene3D" id="3.40.50.300">
    <property type="entry name" value="P-loop containing nucleotide triphosphate hydrolases"/>
    <property type="match status" value="1"/>
</dbReference>
<evidence type="ECO:0000256" key="7">
    <source>
        <dbReference type="ARBA" id="ARBA00022989"/>
    </source>
</evidence>
<feature type="transmembrane region" description="Helical" evidence="14">
    <location>
        <begin position="625"/>
        <end position="646"/>
    </location>
</feature>
<comment type="subcellular location">
    <subcellularLocation>
        <location evidence="14">Cell inner membrane</location>
        <topology evidence="14">Multi-pass membrane protein</topology>
    </subcellularLocation>
    <subcellularLocation>
        <location evidence="1">Cell membrane</location>
        <topology evidence="1">Multi-pass membrane protein</topology>
    </subcellularLocation>
</comment>
<evidence type="ECO:0000256" key="5">
    <source>
        <dbReference type="ARBA" id="ARBA00022692"/>
    </source>
</evidence>
<dbReference type="InterPro" id="IPR041069">
    <property type="entry name" value="FeoB_Cyto"/>
</dbReference>
<evidence type="ECO:0000256" key="3">
    <source>
        <dbReference type="ARBA" id="ARBA00022475"/>
    </source>
</evidence>
<evidence type="ECO:0000256" key="4">
    <source>
        <dbReference type="ARBA" id="ARBA00022496"/>
    </source>
</evidence>
<keyword evidence="10 14" id="KW-0342">GTP-binding</keyword>
<comment type="caution">
    <text evidence="16">The sequence shown here is derived from an EMBL/GenBank/DDBJ whole genome shotgun (WGS) entry which is preliminary data.</text>
</comment>
<keyword evidence="2 14" id="KW-0813">Transport</keyword>
<reference evidence="16 17" key="1">
    <citation type="submission" date="2020-08" db="EMBL/GenBank/DDBJ databases">
        <title>Genomic Encyclopedia of Type Strains, Phase IV (KMG-IV): sequencing the most valuable type-strain genomes for metagenomic binning, comparative biology and taxonomic classification.</title>
        <authorList>
            <person name="Goeker M."/>
        </authorList>
    </citation>
    <scope>NUCLEOTIDE SEQUENCE [LARGE SCALE GENOMIC DNA]</scope>
    <source>
        <strain evidence="16 17">DSM 102983</strain>
    </source>
</reference>
<dbReference type="SUPFAM" id="SSF52540">
    <property type="entry name" value="P-loop containing nucleoside triphosphate hydrolases"/>
    <property type="match status" value="1"/>
</dbReference>
<dbReference type="NCBIfam" id="TIGR00231">
    <property type="entry name" value="small_GTP"/>
    <property type="match status" value="1"/>
</dbReference>
<evidence type="ECO:0000259" key="15">
    <source>
        <dbReference type="PROSITE" id="PS51711"/>
    </source>
</evidence>
<evidence type="ECO:0000256" key="6">
    <source>
        <dbReference type="ARBA" id="ARBA00022741"/>
    </source>
</evidence>
<dbReference type="InterPro" id="IPR030389">
    <property type="entry name" value="G_FEOB_dom"/>
</dbReference>
<dbReference type="PROSITE" id="PS51711">
    <property type="entry name" value="G_FEOB"/>
    <property type="match status" value="1"/>
</dbReference>
<organism evidence="16 17">
    <name type="scientific">Parabacteroides faecis</name>
    <dbReference type="NCBI Taxonomy" id="1217282"/>
    <lineage>
        <taxon>Bacteria</taxon>
        <taxon>Pseudomonadati</taxon>
        <taxon>Bacteroidota</taxon>
        <taxon>Bacteroidia</taxon>
        <taxon>Bacteroidales</taxon>
        <taxon>Tannerellaceae</taxon>
        <taxon>Parabacteroides</taxon>
    </lineage>
</organism>
<keyword evidence="6" id="KW-0547">Nucleotide-binding</keyword>
<feature type="transmembrane region" description="Helical" evidence="14">
    <location>
        <begin position="761"/>
        <end position="784"/>
    </location>
</feature>
<dbReference type="InterPro" id="IPR011642">
    <property type="entry name" value="Gate_dom"/>
</dbReference>
<evidence type="ECO:0000313" key="17">
    <source>
        <dbReference type="Proteomes" id="UP000533637"/>
    </source>
</evidence>
<comment type="similarity">
    <text evidence="14">Belongs to the TRAFAC class TrmE-Era-EngA-EngB-Septin-like GTPase superfamily. FeoB GTPase (TC 9.A.8) family.</text>
</comment>
<evidence type="ECO:0000256" key="8">
    <source>
        <dbReference type="ARBA" id="ARBA00023004"/>
    </source>
</evidence>
<dbReference type="SUPFAM" id="SSF50037">
    <property type="entry name" value="C-terminal domain of transcriptional repressors"/>
    <property type="match status" value="1"/>
</dbReference>
<gene>
    <name evidence="16" type="ORF">GGQ57_004005</name>
</gene>
<dbReference type="InterPro" id="IPR050860">
    <property type="entry name" value="FeoB_GTPase"/>
</dbReference>
<dbReference type="RefSeq" id="WP_183671877.1">
    <property type="nucleotide sequence ID" value="NZ_BMPB01000011.1"/>
</dbReference>
<evidence type="ECO:0000256" key="2">
    <source>
        <dbReference type="ARBA" id="ARBA00022448"/>
    </source>
</evidence>
<dbReference type="InterPro" id="IPR005225">
    <property type="entry name" value="Small_GTP-bd"/>
</dbReference>
<dbReference type="PANTHER" id="PTHR43185">
    <property type="entry name" value="FERROUS IRON TRANSPORT PROTEIN B"/>
    <property type="match status" value="1"/>
</dbReference>
<dbReference type="InterPro" id="IPR008988">
    <property type="entry name" value="Transcriptional_repressor_C"/>
</dbReference>
<feature type="transmembrane region" description="Helical" evidence="14">
    <location>
        <begin position="540"/>
        <end position="561"/>
    </location>
</feature>
<accession>A0ABR6KRF0</accession>
<name>A0ABR6KRF0_9BACT</name>
<dbReference type="NCBIfam" id="TIGR00437">
    <property type="entry name" value="feoB"/>
    <property type="match status" value="1"/>
</dbReference>
<dbReference type="EMBL" id="JACHOC010000008">
    <property type="protein sequence ID" value="MBB4624081.1"/>
    <property type="molecule type" value="Genomic_DNA"/>
</dbReference>
<evidence type="ECO:0000256" key="13">
    <source>
        <dbReference type="NCBIfam" id="TIGR00437"/>
    </source>
</evidence>
<dbReference type="InterPro" id="IPR003373">
    <property type="entry name" value="Fe2_transport_prot-B"/>
</dbReference>
<keyword evidence="3" id="KW-1003">Cell membrane</keyword>
<dbReference type="CDD" id="cd01879">
    <property type="entry name" value="FeoB"/>
    <property type="match status" value="1"/>
</dbReference>
<dbReference type="SMART" id="SM00899">
    <property type="entry name" value="FeoA"/>
    <property type="match status" value="1"/>
</dbReference>
<keyword evidence="9" id="KW-0406">Ion transport</keyword>
<dbReference type="Pfam" id="PF07670">
    <property type="entry name" value="Gate"/>
    <property type="match status" value="2"/>
</dbReference>
<dbReference type="Gene3D" id="2.30.30.90">
    <property type="match status" value="1"/>
</dbReference>
<evidence type="ECO:0000256" key="11">
    <source>
        <dbReference type="ARBA" id="ARBA00023136"/>
    </source>
</evidence>
<comment type="caution">
    <text evidence="14">Lacks conserved residue(s) required for the propagation of feature annotation.</text>
</comment>
<keyword evidence="11 14" id="KW-0472">Membrane</keyword>
<comment type="function">
    <text evidence="14">Probable transporter of a GTP-driven Fe(2+) uptake system.</text>
</comment>
<evidence type="ECO:0000256" key="12">
    <source>
        <dbReference type="ARBA" id="ARBA00031200"/>
    </source>
</evidence>
<proteinExistence type="inferred from homology"/>
<dbReference type="Pfam" id="PF02421">
    <property type="entry name" value="FeoB_N"/>
    <property type="match status" value="1"/>
</dbReference>
<evidence type="ECO:0000256" key="10">
    <source>
        <dbReference type="ARBA" id="ARBA00023134"/>
    </source>
</evidence>
<evidence type="ECO:0000256" key="1">
    <source>
        <dbReference type="ARBA" id="ARBA00004651"/>
    </source>
</evidence>
<dbReference type="InterPro" id="IPR038157">
    <property type="entry name" value="FeoA_core_dom"/>
</dbReference>
<dbReference type="Pfam" id="PF04023">
    <property type="entry name" value="FeoA"/>
    <property type="match status" value="1"/>
</dbReference>
<keyword evidence="5 14" id="KW-0812">Transmembrane</keyword>
<feature type="transmembrane region" description="Helical" evidence="14">
    <location>
        <begin position="452"/>
        <end position="478"/>
    </location>
</feature>
<dbReference type="Pfam" id="PF07664">
    <property type="entry name" value="FeoB_C"/>
    <property type="match status" value="1"/>
</dbReference>
<keyword evidence="7 14" id="KW-1133">Transmembrane helix</keyword>
<dbReference type="PANTHER" id="PTHR43185:SF1">
    <property type="entry name" value="FE(2+) TRANSPORTER FEOB"/>
    <property type="match status" value="1"/>
</dbReference>
<dbReference type="InterPro" id="IPR027417">
    <property type="entry name" value="P-loop_NTPase"/>
</dbReference>
<sequence length="827" mass="93018">MRLSELHTGEKGVIVKVMGRGAFRKRIIEMGFIRGKEVDVIQNAPLKDPIHYRVMGYDVSLRRNDAAMIEVVSSAEFAKAQISQQNETRSADSYTLPSTEDLQAIAIHQGKTINVALVGNPNCGKTSLFNFASGAHEHVGNYSGVTVDAKEGTFQQDGYTFRIVDLPGTYSLSTYTPEELYVRKHLSEEQPDVVINVIDASNLERNLYLTCQLIDMDIRSVIALNMYDELERSGNKFDHNSLSQMIGTPIVPTISRTGFGIEELFKRVIKVYEEEDPVIRHIHINYGEVLEKGIKNVRNAIKQNGNVAKSLSKRYLSIKLLEGDPEIEKFIQTLPGSDTILEERDRNVVQIEELLLEDSETAFTNARYGFISGALRETYEQNKIKEATSTQIIDLFVTHKVLGFPIFILFMWIMFEATFRLGAYPMEWIEDLVGWIGNFVRGTMSEGPLKDLLVDGIIGGVGGVIVFLPNILILYLFISFMEDSGYMARAAFIMDKIMHKMGLHGKSFIPLVMGFGCNVPAIMASRTIESRNSRMITMLINPLMSCSARLPVYVLLAGAFFPNNASFILLSLYVCGILLAVIMARLFKRFLFNEEDVPFVMELPPYRMPTGKSIMIHMWEKAKQYLHKMGGVILVASIIIWFLGYFPRHSEMGDAFDQQIAEVENAELDSKEKTETIAELERLKNMEHQRNSYIGTIGQTIQPVLSPLGFDWKMSVSLLTGMAAKEVVVSTLSVLYTGEEEDAQALSERIKQDLDEEGNPVFTPLIALSLMLFVLIYFPCIATISAIVNESGSWKWGIFVIVYTCVLAWIVSFVVYQTGSLFINLLN</sequence>
<evidence type="ECO:0000256" key="14">
    <source>
        <dbReference type="RuleBase" id="RU362098"/>
    </source>
</evidence>
<feature type="transmembrane region" description="Helical" evidence="14">
    <location>
        <begin position="567"/>
        <end position="587"/>
    </location>
</feature>
<dbReference type="Proteomes" id="UP000533637">
    <property type="component" value="Unassembled WGS sequence"/>
</dbReference>
<keyword evidence="17" id="KW-1185">Reference proteome</keyword>
<feature type="domain" description="FeoB-type G" evidence="15">
    <location>
        <begin position="112"/>
        <end position="274"/>
    </location>
</feature>
<dbReference type="Pfam" id="PF17910">
    <property type="entry name" value="FeoB_Cyto"/>
    <property type="match status" value="1"/>
</dbReference>
<evidence type="ECO:0000313" key="16">
    <source>
        <dbReference type="EMBL" id="MBB4624081.1"/>
    </source>
</evidence>
<dbReference type="Gene3D" id="1.10.287.1770">
    <property type="match status" value="1"/>
</dbReference>
<keyword evidence="4 14" id="KW-0410">Iron transport</keyword>
<protein>
    <recommendedName>
        <fullName evidence="12 13">Ferrous iron transport protein B</fullName>
    </recommendedName>
</protein>
<dbReference type="InterPro" id="IPR011640">
    <property type="entry name" value="Fe2_transport_prot_B_C"/>
</dbReference>
<feature type="transmembrane region" description="Helical" evidence="14">
    <location>
        <begin position="796"/>
        <end position="816"/>
    </location>
</feature>